<dbReference type="Gene3D" id="1.20.1280.70">
    <property type="entry name" value="Exonuclease ExoI, domain 3"/>
    <property type="match status" value="1"/>
</dbReference>
<dbReference type="SMART" id="SM00479">
    <property type="entry name" value="EXOIII"/>
    <property type="match status" value="1"/>
</dbReference>
<dbReference type="Gene3D" id="3.30.1520.20">
    <property type="entry name" value="Exonuclease ExoI, domain 2"/>
    <property type="match status" value="1"/>
</dbReference>
<dbReference type="GO" id="GO:0008310">
    <property type="term" value="F:single-stranded DNA 3'-5' DNA exonuclease activity"/>
    <property type="evidence" value="ECO:0007669"/>
    <property type="project" value="UniProtKB-EC"/>
</dbReference>
<feature type="domain" description="ExoI SH3-like" evidence="16">
    <location>
        <begin position="196"/>
        <end position="350"/>
    </location>
</feature>
<evidence type="ECO:0000256" key="7">
    <source>
        <dbReference type="ARBA" id="ARBA00022801"/>
    </source>
</evidence>
<dbReference type="Pfam" id="PF00929">
    <property type="entry name" value="RNase_T"/>
    <property type="match status" value="1"/>
</dbReference>
<comment type="subunit">
    <text evidence="12">Monomer. Interacts with ssb (via C-terminus); this interaction stimulates the exonuclease activity by recruiting the enzyme to its substrate.</text>
</comment>
<dbReference type="InterPro" id="IPR034747">
    <property type="entry name" value="EXOI_SH3"/>
</dbReference>
<keyword evidence="19" id="KW-1185">Reference proteome</keyword>
<keyword evidence="4 13" id="KW-0540">Nuclease</keyword>
<feature type="binding site" evidence="14">
    <location>
        <position position="159"/>
    </location>
    <ligand>
        <name>substrate</name>
    </ligand>
</feature>
<evidence type="ECO:0000313" key="19">
    <source>
        <dbReference type="Proteomes" id="UP000034410"/>
    </source>
</evidence>
<keyword evidence="9 15" id="KW-0460">Magnesium</keyword>
<dbReference type="CDD" id="cd06138">
    <property type="entry name" value="ExoI_N"/>
    <property type="match status" value="1"/>
</dbReference>
<dbReference type="GO" id="GO:0046872">
    <property type="term" value="F:metal ion binding"/>
    <property type="evidence" value="ECO:0007669"/>
    <property type="project" value="UniProtKB-KW"/>
</dbReference>
<evidence type="ECO:0000256" key="14">
    <source>
        <dbReference type="PIRSR" id="PIRSR000977-1"/>
    </source>
</evidence>
<dbReference type="InterPro" id="IPR013620">
    <property type="entry name" value="Exonuc_1_SH3"/>
</dbReference>
<evidence type="ECO:0000256" key="15">
    <source>
        <dbReference type="PIRSR" id="PIRSR000977-2"/>
    </source>
</evidence>
<dbReference type="PIRSF" id="PIRSF000977">
    <property type="entry name" value="Exodeoxyribonuclease_I"/>
    <property type="match status" value="1"/>
</dbReference>
<dbReference type="InterPro" id="IPR023607">
    <property type="entry name" value="Exodeoxyribonuclease_I"/>
</dbReference>
<proteinExistence type="predicted"/>
<evidence type="ECO:0000256" key="9">
    <source>
        <dbReference type="ARBA" id="ARBA00022842"/>
    </source>
</evidence>
<evidence type="ECO:0000256" key="10">
    <source>
        <dbReference type="ARBA" id="ARBA00023125"/>
    </source>
</evidence>
<feature type="binding site" evidence="15">
    <location>
        <position position="180"/>
    </location>
    <ligand>
        <name>Mg(2+)</name>
        <dbReference type="ChEBI" id="CHEBI:18420"/>
        <label>2</label>
    </ligand>
</feature>
<evidence type="ECO:0000256" key="2">
    <source>
        <dbReference type="ARBA" id="ARBA00012108"/>
    </source>
</evidence>
<evidence type="ECO:0000256" key="12">
    <source>
        <dbReference type="ARBA" id="ARBA00046792"/>
    </source>
</evidence>
<comment type="catalytic activity">
    <reaction evidence="1 13">
        <text>Exonucleolytic cleavage in the 3'- to 5'-direction to yield nucleoside 5'-phosphates.</text>
        <dbReference type="EC" id="3.1.11.1"/>
    </reaction>
</comment>
<evidence type="ECO:0000259" key="16">
    <source>
        <dbReference type="PROSITE" id="PS51784"/>
    </source>
</evidence>
<feature type="binding site" evidence="15">
    <location>
        <position position="11"/>
    </location>
    <ligand>
        <name>Mg(2+)</name>
        <dbReference type="ChEBI" id="CHEBI:18420"/>
        <label>2</label>
    </ligand>
</feature>
<comment type="cofactor">
    <cofactor evidence="15">
        <name>Mg(2+)</name>
        <dbReference type="ChEBI" id="CHEBI:18420"/>
    </cofactor>
    <text evidence="15">Binds 2 Mg(2+) ions per monomer.</text>
</comment>
<protein>
    <recommendedName>
        <fullName evidence="3 13">Exodeoxyribonuclease I</fullName>
        <ecNumber evidence="2 13">3.1.11.1</ecNumber>
    </recommendedName>
</protein>
<keyword evidence="6 13" id="KW-0227">DNA damage</keyword>
<evidence type="ECO:0000256" key="13">
    <source>
        <dbReference type="PIRNR" id="PIRNR000977"/>
    </source>
</evidence>
<dbReference type="AlphaFoldDB" id="A0A0F7JUN5"/>
<dbReference type="EMBL" id="CP011412">
    <property type="protein sequence ID" value="AKH20261.1"/>
    <property type="molecule type" value="Genomic_DNA"/>
</dbReference>
<keyword evidence="5 15" id="KW-0479">Metal-binding</keyword>
<evidence type="ECO:0000259" key="17">
    <source>
        <dbReference type="PROSITE" id="PS51785"/>
    </source>
</evidence>
<dbReference type="GO" id="GO:0003677">
    <property type="term" value="F:DNA binding"/>
    <property type="evidence" value="ECO:0007669"/>
    <property type="project" value="UniProtKB-KW"/>
</dbReference>
<dbReference type="NCBIfam" id="NF008746">
    <property type="entry name" value="PRK11779.1"/>
    <property type="match status" value="1"/>
</dbReference>
<organism evidence="18 19">
    <name type="scientific">Sedimenticola thiotaurini</name>
    <dbReference type="NCBI Taxonomy" id="1543721"/>
    <lineage>
        <taxon>Bacteria</taxon>
        <taxon>Pseudomonadati</taxon>
        <taxon>Pseudomonadota</taxon>
        <taxon>Gammaproteobacteria</taxon>
        <taxon>Chromatiales</taxon>
        <taxon>Sedimenticolaceae</taxon>
        <taxon>Sedimenticola</taxon>
    </lineage>
</organism>
<keyword evidence="7 13" id="KW-0378">Hydrolase</keyword>
<evidence type="ECO:0000256" key="5">
    <source>
        <dbReference type="ARBA" id="ARBA00022723"/>
    </source>
</evidence>
<feature type="binding site" evidence="14">
    <location>
        <position position="11"/>
    </location>
    <ligand>
        <name>substrate</name>
    </ligand>
</feature>
<dbReference type="PROSITE" id="PS51785">
    <property type="entry name" value="EXOI_C"/>
    <property type="match status" value="1"/>
</dbReference>
<dbReference type="PATRIC" id="fig|1543721.4.peg.1609"/>
<accession>A0A0F7JUN5</accession>
<sequence>MSLSFYWHDYETWGADPRRDRAAQFAGVRTDESLNIIGKPLVSYCKPADDFLPQPEACLVTGLTPQQALEEGVVEAEFFRLIHHEMARPGTCGVGYNSVRFDDEFTRFGFFRNFFDPYAREWQHGNSRWDIIDMVRLTHALRPEGIVWPKREDGSTSFRLEELSVANDIAHEAAHDALSDVYATIALARLIRQQQPRLFDYLLNLRNKRKVAELLNLRTRQPVLHVSSMYPATRGCIAMVVPLAKHPTNPNGVIVYDLGTDPGPLIELSVEQIRLRLFTPRDELPEGVERVPLKTVHLNKCPVVVPMNTLTDEAAERWGIDPAIGQRNLQQLNQVADLAEKIQAVHTGRDFGPVTDPDQSLYAGEFFSADDRKRMDQVLTASPEALADMSLAFDDVRLPEMLFRYRARNWPETLTVSERERWQEYRMDRLTDPEAGASITLSEYRRQLARLMVDPSIDSDGKRVLSELADWPSMIGLD</sequence>
<dbReference type="Pfam" id="PF26016">
    <property type="entry name" value="ExoI_C"/>
    <property type="match status" value="1"/>
</dbReference>
<dbReference type="Gene3D" id="1.10.287.1240">
    <property type="match status" value="1"/>
</dbReference>
<dbReference type="InterPro" id="IPR012337">
    <property type="entry name" value="RNaseH-like_sf"/>
</dbReference>
<evidence type="ECO:0000313" key="18">
    <source>
        <dbReference type="EMBL" id="AKH20261.1"/>
    </source>
</evidence>
<dbReference type="InterPro" id="IPR038649">
    <property type="entry name" value="EXOI_SH3_sf"/>
</dbReference>
<dbReference type="InterPro" id="IPR013520">
    <property type="entry name" value="Ribonucl_H"/>
</dbReference>
<dbReference type="InterPro" id="IPR058561">
    <property type="entry name" value="Exonuc_1_C"/>
</dbReference>
<dbReference type="EC" id="3.1.11.1" evidence="2 13"/>
<keyword evidence="8 13" id="KW-0269">Exonuclease</keyword>
<dbReference type="OrthoDB" id="9763470at2"/>
<dbReference type="GO" id="GO:0006281">
    <property type="term" value="P:DNA repair"/>
    <property type="evidence" value="ECO:0007669"/>
    <property type="project" value="UniProtKB-KW"/>
</dbReference>
<keyword evidence="11 13" id="KW-0234">DNA repair</keyword>
<gene>
    <name evidence="18" type="ORF">AAY24_07765</name>
</gene>
<evidence type="ECO:0000256" key="8">
    <source>
        <dbReference type="ARBA" id="ARBA00022839"/>
    </source>
</evidence>
<dbReference type="Pfam" id="PF08411">
    <property type="entry name" value="ExoI_SH3"/>
    <property type="match status" value="1"/>
</dbReference>
<feature type="domain" description="ExoI C-terminal" evidence="17">
    <location>
        <begin position="353"/>
        <end position="476"/>
    </location>
</feature>
<evidence type="ECO:0000256" key="1">
    <source>
        <dbReference type="ARBA" id="ARBA00000563"/>
    </source>
</evidence>
<dbReference type="Gene3D" id="3.30.420.10">
    <property type="entry name" value="Ribonuclease H-like superfamily/Ribonuclease H"/>
    <property type="match status" value="1"/>
</dbReference>
<evidence type="ECO:0000256" key="4">
    <source>
        <dbReference type="ARBA" id="ARBA00022722"/>
    </source>
</evidence>
<dbReference type="KEGG" id="seds:AAY24_07765"/>
<evidence type="ECO:0000256" key="6">
    <source>
        <dbReference type="ARBA" id="ARBA00022763"/>
    </source>
</evidence>
<dbReference type="FunFam" id="3.30.420.10:FF:000033">
    <property type="entry name" value="Exodeoxyribonuclease I"/>
    <property type="match status" value="1"/>
</dbReference>
<dbReference type="InterPro" id="IPR036397">
    <property type="entry name" value="RNaseH_sf"/>
</dbReference>
<dbReference type="Proteomes" id="UP000034410">
    <property type="component" value="Chromosome"/>
</dbReference>
<feature type="binding site" evidence="15">
    <location>
        <position position="9"/>
    </location>
    <ligand>
        <name>Mg(2+)</name>
        <dbReference type="ChEBI" id="CHEBI:18420"/>
        <label>1</label>
    </ligand>
</feature>
<evidence type="ECO:0000256" key="3">
    <source>
        <dbReference type="ARBA" id="ARBA00019900"/>
    </source>
</evidence>
<keyword evidence="10" id="KW-0238">DNA-binding</keyword>
<dbReference type="SUPFAM" id="SSF53098">
    <property type="entry name" value="Ribonuclease H-like"/>
    <property type="match status" value="1"/>
</dbReference>
<dbReference type="RefSeq" id="WP_046859196.1">
    <property type="nucleotide sequence ID" value="NZ_CP011412.1"/>
</dbReference>
<evidence type="ECO:0000256" key="11">
    <source>
        <dbReference type="ARBA" id="ARBA00023204"/>
    </source>
</evidence>
<reference evidence="18 19" key="1">
    <citation type="journal article" date="2015" name="Genome Announc.">
        <title>Complete Genome Sequence of Sedimenticola thiotaurini Strain SIP-G1, a Polyphosphate- and Polyhydroxyalkanoate-Accumulating Sulfur-Oxidizing Gammaproteobacterium Isolated from Salt Marsh Sediments.</title>
        <authorList>
            <person name="Flood B.E."/>
            <person name="Jones D.S."/>
            <person name="Bailey J.V."/>
        </authorList>
    </citation>
    <scope>NUCLEOTIDE SEQUENCE [LARGE SCALE GENOMIC DNA]</scope>
    <source>
        <strain evidence="18 19">SIP-G1</strain>
    </source>
</reference>
<name>A0A0F7JUN5_9GAMM</name>
<dbReference type="PROSITE" id="PS51784">
    <property type="entry name" value="EXOI_SH3"/>
    <property type="match status" value="1"/>
</dbReference>